<organism evidence="1">
    <name type="scientific">marine metagenome</name>
    <dbReference type="NCBI Taxonomy" id="408172"/>
    <lineage>
        <taxon>unclassified sequences</taxon>
        <taxon>metagenomes</taxon>
        <taxon>ecological metagenomes</taxon>
    </lineage>
</organism>
<gene>
    <name evidence="1" type="ORF">METZ01_LOCUS403392</name>
</gene>
<accession>A0A382VXE8</accession>
<dbReference type="AlphaFoldDB" id="A0A382VXE8"/>
<protein>
    <submittedName>
        <fullName evidence="1">Uncharacterized protein</fullName>
    </submittedName>
</protein>
<evidence type="ECO:0000313" key="1">
    <source>
        <dbReference type="EMBL" id="SVD50538.1"/>
    </source>
</evidence>
<dbReference type="EMBL" id="UINC01154967">
    <property type="protein sequence ID" value="SVD50538.1"/>
    <property type="molecule type" value="Genomic_DNA"/>
</dbReference>
<sequence length="111" mass="12416">MRKLIYCMIMAMTISLSFSGGKPCCNKKAPKNAISCKYNHAAVEKDKDIFGELTDLDSEGSLKAHKCNTANRSNCAKSCSKKPWWKFWSKESIKNCTCKQAVVITAVSEKR</sequence>
<proteinExistence type="predicted"/>
<name>A0A382VXE8_9ZZZZ</name>
<reference evidence="1" key="1">
    <citation type="submission" date="2018-05" db="EMBL/GenBank/DDBJ databases">
        <authorList>
            <person name="Lanie J.A."/>
            <person name="Ng W.-L."/>
            <person name="Kazmierczak K.M."/>
            <person name="Andrzejewski T.M."/>
            <person name="Davidsen T.M."/>
            <person name="Wayne K.J."/>
            <person name="Tettelin H."/>
            <person name="Glass J.I."/>
            <person name="Rusch D."/>
            <person name="Podicherti R."/>
            <person name="Tsui H.-C.T."/>
            <person name="Winkler M.E."/>
        </authorList>
    </citation>
    <scope>NUCLEOTIDE SEQUENCE</scope>
</reference>